<dbReference type="OrthoDB" id="5495722at2"/>
<feature type="region of interest" description="Disordered" evidence="1">
    <location>
        <begin position="214"/>
        <end position="243"/>
    </location>
</feature>
<feature type="region of interest" description="Disordered" evidence="1">
    <location>
        <begin position="451"/>
        <end position="470"/>
    </location>
</feature>
<evidence type="ECO:0000313" key="3">
    <source>
        <dbReference type="EMBL" id="OJH39862.1"/>
    </source>
</evidence>
<keyword evidence="4" id="KW-1185">Reference proteome</keyword>
<dbReference type="STRING" id="83449.BON30_12260"/>
<dbReference type="Gene3D" id="3.30.300.160">
    <property type="entry name" value="Type II secretion system, protein E, N-terminal domain"/>
    <property type="match status" value="1"/>
</dbReference>
<feature type="region of interest" description="Disordered" evidence="1">
    <location>
        <begin position="144"/>
        <end position="198"/>
    </location>
</feature>
<dbReference type="SUPFAM" id="SSF160246">
    <property type="entry name" value="EspE N-terminal domain-like"/>
    <property type="match status" value="1"/>
</dbReference>
<feature type="compositionally biased region" description="Low complexity" evidence="1">
    <location>
        <begin position="169"/>
        <end position="186"/>
    </location>
</feature>
<reference evidence="4" key="1">
    <citation type="submission" date="2016-11" db="EMBL/GenBank/DDBJ databases">
        <authorList>
            <person name="Shukria A."/>
            <person name="Stevens D.C."/>
        </authorList>
    </citation>
    <scope>NUCLEOTIDE SEQUENCE [LARGE SCALE GENOMIC DNA]</scope>
    <source>
        <strain evidence="4">Cbfe23</strain>
    </source>
</reference>
<dbReference type="AlphaFoldDB" id="A0A1L9BC76"/>
<dbReference type="Pfam" id="PF05157">
    <property type="entry name" value="MshEN"/>
    <property type="match status" value="1"/>
</dbReference>
<evidence type="ECO:0000313" key="4">
    <source>
        <dbReference type="Proteomes" id="UP000182229"/>
    </source>
</evidence>
<sequence length="629" mass="65385">MVDPLGAHLVRKGLLTQTQLDEALKSRLIYGGSLGTNLVELGMLDLATLGQALSDTYHFPLVTEAELAAVSAQAVALLRPELARHHLAIPLALEGRRLRVAMAEPQDPRHVDALAFATGMRIVPSILPEPRLFQVLERHYGIARPVRPSRPGLPRPGATPLSSSPKARPPAAVTLPAVAPGSAGPAPVAPLHPPGLTQRSTAVAPRLHVVPPATGAAAAPGVPPPAQVPARPVDPPRVSPQLQRAPAGARLAAAPPVAVMASGAAVLLAPVPSAPPRAAPTPPPVPVPRHVWAGPLTEPVPLAAPPTPSRPGGEPFVAVPPRTAELFPEVPAPPQSASVQEQTASSSHEARASEEDVRPSSLPLVELSADEVLEAPGVAGWRLQAMELPQAPAGAWELASDIDYIESDSGSASWAQRGLEVDFSSLAANDSDGVPLARVHEFLPRWEARLGRDEGEKEGALPSSTGTQGPQWVQLPEAMEALRRATTRGQLGQALLSYAHGRFPRSYLLGETFGAIRVGLACGTGSDKPEVAALKVDLSTPSLLAQAASDGGPVVSSAPESRTDEALFAALGGASSHLMAAPIRLRQRAVGFVVIDGGPAPFGAEELDELERLLAAASEAYGRLHETCF</sequence>
<proteinExistence type="predicted"/>
<feature type="compositionally biased region" description="Pro residues" evidence="1">
    <location>
        <begin position="221"/>
        <end position="238"/>
    </location>
</feature>
<feature type="compositionally biased region" description="Basic and acidic residues" evidence="1">
    <location>
        <begin position="348"/>
        <end position="358"/>
    </location>
</feature>
<feature type="domain" description="Type II secretion system protein GspE N-terminal" evidence="2">
    <location>
        <begin position="68"/>
        <end position="143"/>
    </location>
</feature>
<organism evidence="3 4">
    <name type="scientific">Cystobacter ferrugineus</name>
    <dbReference type="NCBI Taxonomy" id="83449"/>
    <lineage>
        <taxon>Bacteria</taxon>
        <taxon>Pseudomonadati</taxon>
        <taxon>Myxococcota</taxon>
        <taxon>Myxococcia</taxon>
        <taxon>Myxococcales</taxon>
        <taxon>Cystobacterineae</taxon>
        <taxon>Archangiaceae</taxon>
        <taxon>Cystobacter</taxon>
    </lineage>
</organism>
<evidence type="ECO:0000259" key="2">
    <source>
        <dbReference type="Pfam" id="PF05157"/>
    </source>
</evidence>
<comment type="caution">
    <text evidence="3">The sequence shown here is derived from an EMBL/GenBank/DDBJ whole genome shotgun (WGS) entry which is preliminary data.</text>
</comment>
<accession>A0A1L9BC76</accession>
<dbReference type="EMBL" id="MPIN01000003">
    <property type="protein sequence ID" value="OJH39862.1"/>
    <property type="molecule type" value="Genomic_DNA"/>
</dbReference>
<feature type="region of interest" description="Disordered" evidence="1">
    <location>
        <begin position="326"/>
        <end position="359"/>
    </location>
</feature>
<dbReference type="Proteomes" id="UP000182229">
    <property type="component" value="Unassembled WGS sequence"/>
</dbReference>
<dbReference type="RefSeq" id="WP_071898492.1">
    <property type="nucleotide sequence ID" value="NZ_MPIN01000003.1"/>
</dbReference>
<dbReference type="InterPro" id="IPR037257">
    <property type="entry name" value="T2SS_E_N_sf"/>
</dbReference>
<gene>
    <name evidence="3" type="ORF">BON30_12260</name>
</gene>
<evidence type="ECO:0000256" key="1">
    <source>
        <dbReference type="SAM" id="MobiDB-lite"/>
    </source>
</evidence>
<dbReference type="InterPro" id="IPR007831">
    <property type="entry name" value="T2SS_GspE_N"/>
</dbReference>
<protein>
    <recommendedName>
        <fullName evidence="2">Type II secretion system protein GspE N-terminal domain-containing protein</fullName>
    </recommendedName>
</protein>
<name>A0A1L9BC76_9BACT</name>
<reference evidence="3 4" key="2">
    <citation type="submission" date="2016-12" db="EMBL/GenBank/DDBJ databases">
        <title>Draft Genome Sequence of Cystobacter ferrugineus Strain Cbfe23.</title>
        <authorList>
            <person name="Akbar S."/>
            <person name="Dowd S.E."/>
            <person name="Stevens D.C."/>
        </authorList>
    </citation>
    <scope>NUCLEOTIDE SEQUENCE [LARGE SCALE GENOMIC DNA]</scope>
    <source>
        <strain evidence="3 4">Cbfe23</strain>
    </source>
</reference>